<dbReference type="InterPro" id="IPR005835">
    <property type="entry name" value="NTP_transferase_dom"/>
</dbReference>
<dbReference type="GO" id="GO:0016020">
    <property type="term" value="C:membrane"/>
    <property type="evidence" value="ECO:0007669"/>
    <property type="project" value="GOC"/>
</dbReference>
<feature type="binding site" evidence="20">
    <location>
        <begin position="8"/>
        <end position="11"/>
    </location>
    <ligand>
        <name>UDP-N-acetyl-alpha-D-glucosamine</name>
        <dbReference type="ChEBI" id="CHEBI:57705"/>
    </ligand>
</feature>
<evidence type="ECO:0000256" key="13">
    <source>
        <dbReference type="ARBA" id="ARBA00022984"/>
    </source>
</evidence>
<keyword evidence="7 20" id="KW-0808">Transferase</keyword>
<reference evidence="22" key="2">
    <citation type="journal article" date="2021" name="PeerJ">
        <title>Extensive microbial diversity within the chicken gut microbiome revealed by metagenomics and culture.</title>
        <authorList>
            <person name="Gilroy R."/>
            <person name="Ravi A."/>
            <person name="Getino M."/>
            <person name="Pursley I."/>
            <person name="Horton D.L."/>
            <person name="Alikhan N.F."/>
            <person name="Baker D."/>
            <person name="Gharbi K."/>
            <person name="Hall N."/>
            <person name="Watson M."/>
            <person name="Adriaenssens E.M."/>
            <person name="Foster-Nyarko E."/>
            <person name="Jarju S."/>
            <person name="Secka A."/>
            <person name="Antonio M."/>
            <person name="Oren A."/>
            <person name="Chaudhuri R.R."/>
            <person name="La Ragione R."/>
            <person name="Hildebrand F."/>
            <person name="Pallen M.J."/>
        </authorList>
    </citation>
    <scope>NUCLEOTIDE SEQUENCE</scope>
    <source>
        <strain evidence="22">ChiGjej1B1-22543</strain>
    </source>
</reference>
<feature type="binding site" evidence="20">
    <location>
        <position position="171"/>
    </location>
    <ligand>
        <name>UDP-N-acetyl-alpha-D-glucosamine</name>
        <dbReference type="ChEBI" id="CHEBI:57705"/>
    </ligand>
</feature>
<dbReference type="NCBIfam" id="TIGR01173">
    <property type="entry name" value="glmU"/>
    <property type="match status" value="1"/>
</dbReference>
<evidence type="ECO:0000256" key="16">
    <source>
        <dbReference type="ARBA" id="ARBA00023316"/>
    </source>
</evidence>
<feature type="region of interest" description="N-acetyltransferase" evidence="20">
    <location>
        <begin position="253"/>
        <end position="465"/>
    </location>
</feature>
<comment type="subunit">
    <text evidence="20">Homotrimer.</text>
</comment>
<dbReference type="InterPro" id="IPR038009">
    <property type="entry name" value="GlmU_C_LbH"/>
</dbReference>
<feature type="binding site" evidence="20">
    <location>
        <position position="105"/>
    </location>
    <ligand>
        <name>Mg(2+)</name>
        <dbReference type="ChEBI" id="CHEBI:18420"/>
    </ligand>
</feature>
<keyword evidence="9 20" id="KW-0479">Metal-binding</keyword>
<feature type="binding site" evidence="20">
    <location>
        <position position="378"/>
    </location>
    <ligand>
        <name>UDP-N-acetyl-alpha-D-glucosamine</name>
        <dbReference type="ChEBI" id="CHEBI:57705"/>
    </ligand>
</feature>
<evidence type="ECO:0000313" key="23">
    <source>
        <dbReference type="Proteomes" id="UP000824070"/>
    </source>
</evidence>
<gene>
    <name evidence="20 22" type="primary">glmU</name>
    <name evidence="22" type="ORF">IAC52_04565</name>
</gene>
<dbReference type="GO" id="GO:0008360">
    <property type="term" value="P:regulation of cell shape"/>
    <property type="evidence" value="ECO:0007669"/>
    <property type="project" value="UniProtKB-KW"/>
</dbReference>
<dbReference type="GO" id="GO:0003977">
    <property type="term" value="F:UDP-N-acetylglucosamine diphosphorylase activity"/>
    <property type="evidence" value="ECO:0007669"/>
    <property type="project" value="UniProtKB-UniRule"/>
</dbReference>
<evidence type="ECO:0000256" key="19">
    <source>
        <dbReference type="ARBA" id="ARBA00049628"/>
    </source>
</evidence>
<feature type="binding site" evidence="20">
    <location>
        <position position="25"/>
    </location>
    <ligand>
        <name>UDP-N-acetyl-alpha-D-glucosamine</name>
        <dbReference type="ChEBI" id="CHEBI:57705"/>
    </ligand>
</feature>
<evidence type="ECO:0000256" key="15">
    <source>
        <dbReference type="ARBA" id="ARBA00023315"/>
    </source>
</evidence>
<evidence type="ECO:0000256" key="14">
    <source>
        <dbReference type="ARBA" id="ARBA00023268"/>
    </source>
</evidence>
<feature type="binding site" evidence="20">
    <location>
        <position position="75"/>
    </location>
    <ligand>
        <name>UDP-N-acetyl-alpha-D-glucosamine</name>
        <dbReference type="ChEBI" id="CHEBI:57705"/>
    </ligand>
</feature>
<evidence type="ECO:0000313" key="22">
    <source>
        <dbReference type="EMBL" id="HIU45550.1"/>
    </source>
</evidence>
<keyword evidence="8 20" id="KW-0548">Nucleotidyltransferase</keyword>
<evidence type="ECO:0000256" key="10">
    <source>
        <dbReference type="ARBA" id="ARBA00022737"/>
    </source>
</evidence>
<feature type="region of interest" description="Pyrophosphorylase" evidence="20">
    <location>
        <begin position="1"/>
        <end position="231"/>
    </location>
</feature>
<keyword evidence="10 20" id="KW-0677">Repeat</keyword>
<dbReference type="NCBIfam" id="NF010934">
    <property type="entry name" value="PRK14354.1"/>
    <property type="match status" value="1"/>
</dbReference>
<keyword evidence="12 20" id="KW-0133">Cell shape</keyword>
<feature type="binding site" evidence="20">
    <location>
        <begin position="80"/>
        <end position="81"/>
    </location>
    <ligand>
        <name>UDP-N-acetyl-alpha-D-glucosamine</name>
        <dbReference type="ChEBI" id="CHEBI:57705"/>
    </ligand>
</feature>
<evidence type="ECO:0000256" key="6">
    <source>
        <dbReference type="ARBA" id="ARBA00022490"/>
    </source>
</evidence>
<comment type="pathway">
    <text evidence="20">Bacterial outer membrane biogenesis; LPS lipid A biosynthesis.</text>
</comment>
<keyword evidence="6 20" id="KW-0963">Cytoplasm</keyword>
<dbReference type="InterPro" id="IPR001451">
    <property type="entry name" value="Hexapep"/>
</dbReference>
<keyword evidence="16 20" id="KW-0961">Cell wall biogenesis/degradation</keyword>
<keyword evidence="14 20" id="KW-0511">Multifunctional enzyme</keyword>
<comment type="cofactor">
    <cofactor evidence="20">
        <name>Mg(2+)</name>
        <dbReference type="ChEBI" id="CHEBI:18420"/>
    </cofactor>
    <text evidence="20">Binds 1 Mg(2+) ion per subunit.</text>
</comment>
<comment type="catalytic activity">
    <reaction evidence="17 20">
        <text>alpha-D-glucosamine 1-phosphate + acetyl-CoA = N-acetyl-alpha-D-glucosamine 1-phosphate + CoA + H(+)</text>
        <dbReference type="Rhea" id="RHEA:13725"/>
        <dbReference type="ChEBI" id="CHEBI:15378"/>
        <dbReference type="ChEBI" id="CHEBI:57287"/>
        <dbReference type="ChEBI" id="CHEBI:57288"/>
        <dbReference type="ChEBI" id="CHEBI:57776"/>
        <dbReference type="ChEBI" id="CHEBI:58516"/>
        <dbReference type="EC" id="2.3.1.157"/>
    </reaction>
</comment>
<evidence type="ECO:0000256" key="8">
    <source>
        <dbReference type="ARBA" id="ARBA00022695"/>
    </source>
</evidence>
<comment type="caution">
    <text evidence="22">The sequence shown here is derived from an EMBL/GenBank/DDBJ whole genome shotgun (WGS) entry which is preliminary data.</text>
</comment>
<dbReference type="GO" id="GO:0019134">
    <property type="term" value="F:glucosamine-1-phosphate N-acetyltransferase activity"/>
    <property type="evidence" value="ECO:0007669"/>
    <property type="project" value="UniProtKB-UniRule"/>
</dbReference>
<feature type="binding site" evidence="20">
    <location>
        <position position="334"/>
    </location>
    <ligand>
        <name>UDP-N-acetyl-alpha-D-glucosamine</name>
        <dbReference type="ChEBI" id="CHEBI:57705"/>
    </ligand>
</feature>
<dbReference type="CDD" id="cd03353">
    <property type="entry name" value="LbH_GlmU_C"/>
    <property type="match status" value="1"/>
</dbReference>
<protein>
    <recommendedName>
        <fullName evidence="20">Bifunctional protein GlmU</fullName>
    </recommendedName>
    <domain>
        <recommendedName>
            <fullName evidence="20">UDP-N-acetylglucosamine pyrophosphorylase</fullName>
            <ecNumber evidence="20">2.7.7.23</ecNumber>
        </recommendedName>
        <alternativeName>
            <fullName evidence="20">N-acetylglucosamine-1-phosphate uridyltransferase</fullName>
        </alternativeName>
    </domain>
    <domain>
        <recommendedName>
            <fullName evidence="20">Glucosamine-1-phosphate N-acetyltransferase</fullName>
            <ecNumber evidence="20">2.3.1.157</ecNumber>
        </recommendedName>
    </domain>
</protein>
<sequence>MNKFAIILAAGKGTRMKSGRSDVSKVSFPILGRPMVKYVLEALKPLGMEKIVTVVGFGGETTKSIVEGDSEVVWQNEQKGTGHAVMMAAPALSEQEGETIICCGDTPLLTSKTLSALLSSHQTNHNDLTILTSVIDDPRGYGRIVKENGRVKRIVEQKDCTPDEAAIHEVNAGVYVFNNAELFRDLKRLTPNNAAGEYYLTDVIAMFVGDGKKVSTFSVADVNETMGVNDRYQLSVAAKIIQRRINKAWMLSGVSIEDPDTTYISPDSTIGQDCVIRPNTYILGGTSIGRDNVIGPSTYLERVKANNGNIIEWSHLVDTVIGSNTTLGPYLRTRKNAVIADKAHIGNFNELKNVSFGEGSKCAHLSYLGDASIGSDVNIGCGTIIANYDGVNKFSSNIGDGTFIGSGTTIISPVKIGEQAFTAAGSTINKDVPAHAMAIARERQTNKEGYSDVLHEKAKRLKEAK</sequence>
<keyword evidence="11 20" id="KW-0460">Magnesium</keyword>
<dbReference type="PANTHER" id="PTHR43584:SF3">
    <property type="entry name" value="BIFUNCTIONAL PROTEIN GLMU"/>
    <property type="match status" value="1"/>
</dbReference>
<proteinExistence type="inferred from homology"/>
<evidence type="ECO:0000256" key="7">
    <source>
        <dbReference type="ARBA" id="ARBA00022679"/>
    </source>
</evidence>
<dbReference type="GO" id="GO:0071555">
    <property type="term" value="P:cell wall organization"/>
    <property type="evidence" value="ECO:0007669"/>
    <property type="project" value="UniProtKB-KW"/>
</dbReference>
<evidence type="ECO:0000256" key="1">
    <source>
        <dbReference type="ARBA" id="ARBA00004496"/>
    </source>
</evidence>
<comment type="similarity">
    <text evidence="5 20">In the N-terminal section; belongs to the N-acetylglucosamine-1-phosphate uridyltransferase family.</text>
</comment>
<dbReference type="InterPro" id="IPR029044">
    <property type="entry name" value="Nucleotide-diphossugar_trans"/>
</dbReference>
<dbReference type="EMBL" id="DVMV01000038">
    <property type="protein sequence ID" value="HIU45550.1"/>
    <property type="molecule type" value="Genomic_DNA"/>
</dbReference>
<dbReference type="Pfam" id="PF00132">
    <property type="entry name" value="Hexapep"/>
    <property type="match status" value="2"/>
</dbReference>
<dbReference type="GO" id="GO:0009245">
    <property type="term" value="P:lipid A biosynthetic process"/>
    <property type="evidence" value="ECO:0007669"/>
    <property type="project" value="UniProtKB-UniRule"/>
</dbReference>
<feature type="binding site" evidence="20">
    <location>
        <position position="367"/>
    </location>
    <ligand>
        <name>UDP-N-acetyl-alpha-D-glucosamine</name>
        <dbReference type="ChEBI" id="CHEBI:57705"/>
    </ligand>
</feature>
<dbReference type="EC" id="2.3.1.157" evidence="20"/>
<comment type="pathway">
    <text evidence="2 20">Nucleotide-sugar biosynthesis; UDP-N-acetyl-alpha-D-glucosamine biosynthesis; N-acetyl-alpha-D-glucosamine 1-phosphate from alpha-D-glucosamine 6-phosphate (route II): step 2/2.</text>
</comment>
<dbReference type="InterPro" id="IPR011004">
    <property type="entry name" value="Trimer_LpxA-like_sf"/>
</dbReference>
<evidence type="ECO:0000256" key="4">
    <source>
        <dbReference type="ARBA" id="ARBA00007707"/>
    </source>
</evidence>
<evidence type="ECO:0000256" key="11">
    <source>
        <dbReference type="ARBA" id="ARBA00022842"/>
    </source>
</evidence>
<evidence type="ECO:0000256" key="3">
    <source>
        <dbReference type="ARBA" id="ARBA00005208"/>
    </source>
</evidence>
<feature type="binding site" evidence="20">
    <location>
        <position position="142"/>
    </location>
    <ligand>
        <name>UDP-N-acetyl-alpha-D-glucosamine</name>
        <dbReference type="ChEBI" id="CHEBI:57705"/>
    </ligand>
</feature>
<reference evidence="22" key="1">
    <citation type="submission" date="2020-10" db="EMBL/GenBank/DDBJ databases">
        <authorList>
            <person name="Gilroy R."/>
        </authorList>
    </citation>
    <scope>NUCLEOTIDE SEQUENCE</scope>
    <source>
        <strain evidence="22">ChiGjej1B1-22543</strain>
    </source>
</reference>
<dbReference type="Pfam" id="PF00483">
    <property type="entry name" value="NTP_transferase"/>
    <property type="match status" value="1"/>
</dbReference>
<dbReference type="SUPFAM" id="SSF53448">
    <property type="entry name" value="Nucleotide-diphospho-sugar transferases"/>
    <property type="match status" value="1"/>
</dbReference>
<accession>A0A9D1LP88</accession>
<dbReference type="AlphaFoldDB" id="A0A9D1LP88"/>
<dbReference type="InterPro" id="IPR005882">
    <property type="entry name" value="Bifunctional_GlmU"/>
</dbReference>
<feature type="region of interest" description="Linker" evidence="20">
    <location>
        <begin position="232"/>
        <end position="252"/>
    </location>
</feature>
<comment type="similarity">
    <text evidence="4 20">In the C-terminal section; belongs to the transferase hexapeptide repeat family.</text>
</comment>
<feature type="binding site" evidence="20">
    <location>
        <position position="441"/>
    </location>
    <ligand>
        <name>acetyl-CoA</name>
        <dbReference type="ChEBI" id="CHEBI:57288"/>
    </ligand>
</feature>
<comment type="caution">
    <text evidence="20">Lacks conserved residue(s) required for the propagation of feature annotation.</text>
</comment>
<dbReference type="Gene3D" id="3.90.550.10">
    <property type="entry name" value="Spore Coat Polysaccharide Biosynthesis Protein SpsA, Chain A"/>
    <property type="match status" value="1"/>
</dbReference>
<dbReference type="Proteomes" id="UP000824070">
    <property type="component" value="Unassembled WGS sequence"/>
</dbReference>
<feature type="active site" description="Proton acceptor" evidence="20">
    <location>
        <position position="364"/>
    </location>
</feature>
<dbReference type="Gene3D" id="2.160.10.10">
    <property type="entry name" value="Hexapeptide repeat proteins"/>
    <property type="match status" value="1"/>
</dbReference>
<evidence type="ECO:0000256" key="12">
    <source>
        <dbReference type="ARBA" id="ARBA00022960"/>
    </source>
</evidence>
<feature type="binding site" evidence="20">
    <location>
        <position position="352"/>
    </location>
    <ligand>
        <name>UDP-N-acetyl-alpha-D-glucosamine</name>
        <dbReference type="ChEBI" id="CHEBI:57705"/>
    </ligand>
</feature>
<dbReference type="PANTHER" id="PTHR43584">
    <property type="entry name" value="NUCLEOTIDYL TRANSFERASE"/>
    <property type="match status" value="1"/>
</dbReference>
<comment type="subcellular location">
    <subcellularLocation>
        <location evidence="1 20">Cytoplasm</location>
    </subcellularLocation>
</comment>
<dbReference type="GO" id="GO:0009252">
    <property type="term" value="P:peptidoglycan biosynthetic process"/>
    <property type="evidence" value="ECO:0007669"/>
    <property type="project" value="UniProtKB-UniRule"/>
</dbReference>
<dbReference type="GO" id="GO:0005737">
    <property type="term" value="C:cytoplasm"/>
    <property type="evidence" value="ECO:0007669"/>
    <property type="project" value="UniProtKB-SubCell"/>
</dbReference>
<dbReference type="GO" id="GO:0000287">
    <property type="term" value="F:magnesium ion binding"/>
    <property type="evidence" value="ECO:0007669"/>
    <property type="project" value="UniProtKB-UniRule"/>
</dbReference>
<evidence type="ECO:0000256" key="9">
    <source>
        <dbReference type="ARBA" id="ARBA00022723"/>
    </source>
</evidence>
<dbReference type="HAMAP" id="MF_01631">
    <property type="entry name" value="GlmU"/>
    <property type="match status" value="1"/>
</dbReference>
<evidence type="ECO:0000256" key="5">
    <source>
        <dbReference type="ARBA" id="ARBA00007947"/>
    </source>
</evidence>
<evidence type="ECO:0000256" key="18">
    <source>
        <dbReference type="ARBA" id="ARBA00048493"/>
    </source>
</evidence>
<dbReference type="GO" id="GO:0006048">
    <property type="term" value="P:UDP-N-acetylglucosamine biosynthetic process"/>
    <property type="evidence" value="ECO:0007669"/>
    <property type="project" value="InterPro"/>
</dbReference>
<dbReference type="EC" id="2.7.7.23" evidence="20"/>
<feature type="binding site" evidence="20">
    <location>
        <begin position="387"/>
        <end position="388"/>
    </location>
    <ligand>
        <name>acetyl-CoA</name>
        <dbReference type="ChEBI" id="CHEBI:57288"/>
    </ligand>
</feature>
<comment type="catalytic activity">
    <reaction evidence="18 20">
        <text>N-acetyl-alpha-D-glucosamine 1-phosphate + UTP + H(+) = UDP-N-acetyl-alpha-D-glucosamine + diphosphate</text>
        <dbReference type="Rhea" id="RHEA:13509"/>
        <dbReference type="ChEBI" id="CHEBI:15378"/>
        <dbReference type="ChEBI" id="CHEBI:33019"/>
        <dbReference type="ChEBI" id="CHEBI:46398"/>
        <dbReference type="ChEBI" id="CHEBI:57705"/>
        <dbReference type="ChEBI" id="CHEBI:57776"/>
        <dbReference type="EC" id="2.7.7.23"/>
    </reaction>
</comment>
<organism evidence="22 23">
    <name type="scientific">Candidatus Alloenteromonas pullicola</name>
    <dbReference type="NCBI Taxonomy" id="2840784"/>
    <lineage>
        <taxon>Bacteria</taxon>
        <taxon>Bacillati</taxon>
        <taxon>Bacillota</taxon>
        <taxon>Bacillota incertae sedis</taxon>
        <taxon>Candidatus Alloenteromonas</taxon>
    </lineage>
</organism>
<dbReference type="SUPFAM" id="SSF51161">
    <property type="entry name" value="Trimeric LpxA-like enzymes"/>
    <property type="match status" value="1"/>
</dbReference>
<feature type="binding site" evidence="20">
    <location>
        <position position="229"/>
    </location>
    <ligand>
        <name>UDP-N-acetyl-alpha-D-glucosamine</name>
        <dbReference type="ChEBI" id="CHEBI:57705"/>
    </ligand>
</feature>
<feature type="domain" description="Nucleotidyl transferase" evidence="21">
    <location>
        <begin position="5"/>
        <end position="217"/>
    </location>
</feature>
<keyword evidence="15 20" id="KW-0012">Acyltransferase</keyword>
<evidence type="ECO:0000256" key="17">
    <source>
        <dbReference type="ARBA" id="ARBA00048247"/>
    </source>
</evidence>
<feature type="binding site" evidence="20">
    <location>
        <position position="406"/>
    </location>
    <ligand>
        <name>acetyl-CoA</name>
        <dbReference type="ChEBI" id="CHEBI:57288"/>
    </ligand>
</feature>
<feature type="binding site" evidence="20">
    <location>
        <position position="229"/>
    </location>
    <ligand>
        <name>Mg(2+)</name>
        <dbReference type="ChEBI" id="CHEBI:18420"/>
    </ligand>
</feature>
<evidence type="ECO:0000256" key="2">
    <source>
        <dbReference type="ARBA" id="ARBA00005166"/>
    </source>
</evidence>
<feature type="binding site" evidence="20">
    <location>
        <position position="424"/>
    </location>
    <ligand>
        <name>acetyl-CoA</name>
        <dbReference type="ChEBI" id="CHEBI:57288"/>
    </ligand>
</feature>
<comment type="pathway">
    <text evidence="3 20">Nucleotide-sugar biosynthesis; UDP-N-acetyl-alpha-D-glucosamine biosynthesis; UDP-N-acetyl-alpha-D-glucosamine from N-acetyl-alpha-D-glucosamine 1-phosphate: step 1/1.</text>
</comment>
<feature type="binding site" evidence="20">
    <location>
        <position position="156"/>
    </location>
    <ligand>
        <name>UDP-N-acetyl-alpha-D-glucosamine</name>
        <dbReference type="ChEBI" id="CHEBI:57705"/>
    </ligand>
</feature>
<evidence type="ECO:0000259" key="21">
    <source>
        <dbReference type="Pfam" id="PF00483"/>
    </source>
</evidence>
<name>A0A9D1LP88_9FIRM</name>
<comment type="function">
    <text evidence="19 20">Catalyzes the last two sequential reactions in the de novo biosynthetic pathway for UDP-N-acetylglucosamine (UDP-GlcNAc). The C-terminal domain catalyzes the transfer of acetyl group from acetyl coenzyme A to glucosamine-1-phosphate (GlcN-1-P) to produce N-acetylglucosamine-1-phosphate (GlcNAc-1-P), which is converted into UDP-GlcNAc by the transfer of uridine 5-monophosphate (from uridine 5-triphosphate), a reaction catalyzed by the N-terminal domain.</text>
</comment>
<evidence type="ECO:0000256" key="20">
    <source>
        <dbReference type="HAMAP-Rule" id="MF_01631"/>
    </source>
</evidence>
<dbReference type="InterPro" id="IPR050065">
    <property type="entry name" value="GlmU-like"/>
</dbReference>
<dbReference type="GO" id="GO:0000902">
    <property type="term" value="P:cell morphogenesis"/>
    <property type="evidence" value="ECO:0007669"/>
    <property type="project" value="UniProtKB-UniRule"/>
</dbReference>
<keyword evidence="13 20" id="KW-0573">Peptidoglycan synthesis</keyword>
<dbReference type="CDD" id="cd02540">
    <property type="entry name" value="GT2_GlmU_N_bac"/>
    <property type="match status" value="1"/>
</dbReference>